<evidence type="ECO:0000313" key="3">
    <source>
        <dbReference type="Proteomes" id="UP001501598"/>
    </source>
</evidence>
<name>A0ABP8RTU7_9PSEU</name>
<sequence length="296" mass="30074">MGAGRSGPLLDPGAGSRPTDGPAPTVGPAADLCGDQRSAAVDALVGLAADALCGADLRRSDMLLSRADVVLGEAERWRPRVRLQWVRAEPALARGELDRARTAAAAAVAGSASAGSNRHLLESRLLAAVVSAVAARRPAADPDALAVALVDLDTLAAETSDAGLLPLSRAALPAAADTADTLRSVRLRAAPPPTAAPTTASPPESNPPPSVIVGEGVDNGPPAGSGQPSDRPIGSPGHHDRRQGGMRGAVNGAPNDAPHRRHAAGLALSVIRARSETVGRRPMGEWEQEPERLAVT</sequence>
<gene>
    <name evidence="2" type="ORF">GCM10023175_33820</name>
</gene>
<evidence type="ECO:0000256" key="1">
    <source>
        <dbReference type="SAM" id="MobiDB-lite"/>
    </source>
</evidence>
<protein>
    <recommendedName>
        <fullName evidence="4">DUF222 domain-containing protein</fullName>
    </recommendedName>
</protein>
<feature type="compositionally biased region" description="Basic and acidic residues" evidence="1">
    <location>
        <begin position="273"/>
        <end position="296"/>
    </location>
</feature>
<dbReference type="RefSeq" id="WP_345418828.1">
    <property type="nucleotide sequence ID" value="NZ_BAABGT010000038.1"/>
</dbReference>
<reference evidence="3" key="1">
    <citation type="journal article" date="2019" name="Int. J. Syst. Evol. Microbiol.">
        <title>The Global Catalogue of Microorganisms (GCM) 10K type strain sequencing project: providing services to taxonomists for standard genome sequencing and annotation.</title>
        <authorList>
            <consortium name="The Broad Institute Genomics Platform"/>
            <consortium name="The Broad Institute Genome Sequencing Center for Infectious Disease"/>
            <person name="Wu L."/>
            <person name="Ma J."/>
        </authorList>
    </citation>
    <scope>NUCLEOTIDE SEQUENCE [LARGE SCALE GENOMIC DNA]</scope>
    <source>
        <strain evidence="3">JCM 17906</strain>
    </source>
</reference>
<comment type="caution">
    <text evidence="2">The sequence shown here is derived from an EMBL/GenBank/DDBJ whole genome shotgun (WGS) entry which is preliminary data.</text>
</comment>
<dbReference type="EMBL" id="BAABGT010000038">
    <property type="protein sequence ID" value="GAA4548133.1"/>
    <property type="molecule type" value="Genomic_DNA"/>
</dbReference>
<evidence type="ECO:0000313" key="2">
    <source>
        <dbReference type="EMBL" id="GAA4548133.1"/>
    </source>
</evidence>
<keyword evidence="3" id="KW-1185">Reference proteome</keyword>
<dbReference type="Proteomes" id="UP001501598">
    <property type="component" value="Unassembled WGS sequence"/>
</dbReference>
<organism evidence="2 3">
    <name type="scientific">Pseudonocardia xishanensis</name>
    <dbReference type="NCBI Taxonomy" id="630995"/>
    <lineage>
        <taxon>Bacteria</taxon>
        <taxon>Bacillati</taxon>
        <taxon>Actinomycetota</taxon>
        <taxon>Actinomycetes</taxon>
        <taxon>Pseudonocardiales</taxon>
        <taxon>Pseudonocardiaceae</taxon>
        <taxon>Pseudonocardia</taxon>
    </lineage>
</organism>
<proteinExistence type="predicted"/>
<evidence type="ECO:0008006" key="4">
    <source>
        <dbReference type="Google" id="ProtNLM"/>
    </source>
</evidence>
<accession>A0ABP8RTU7</accession>
<feature type="region of interest" description="Disordered" evidence="1">
    <location>
        <begin position="1"/>
        <end position="30"/>
    </location>
</feature>
<feature type="region of interest" description="Disordered" evidence="1">
    <location>
        <begin position="191"/>
        <end position="296"/>
    </location>
</feature>